<comment type="subunit">
    <text evidence="2">Monomer. Interacts with PqqE.</text>
</comment>
<evidence type="ECO:0000256" key="1">
    <source>
        <dbReference type="ARBA" id="ARBA00004886"/>
    </source>
</evidence>
<dbReference type="RefSeq" id="WP_044427093.1">
    <property type="nucleotide sequence ID" value="NZ_BJYZ01000006.1"/>
</dbReference>
<dbReference type="InterPro" id="IPR041881">
    <property type="entry name" value="PqqD_sf"/>
</dbReference>
<dbReference type="Proteomes" id="UP000321523">
    <property type="component" value="Unassembled WGS sequence"/>
</dbReference>
<comment type="pathway">
    <text evidence="1">Cofactor biosynthesis; pyrroloquinoline quinone biosynthesis.</text>
</comment>
<evidence type="ECO:0000313" key="5">
    <source>
        <dbReference type="Proteomes" id="UP000321523"/>
    </source>
</evidence>
<evidence type="ECO:0000256" key="3">
    <source>
        <dbReference type="ARBA" id="ARBA00022905"/>
    </source>
</evidence>
<sequence>MSEDSGSVRPTVTEESVPRLPRHVKFRFDQARDAWVVLAPEKVFMPDEIAVEILKRCNGSTTLRDIIDDLAKTFEADRDTVASDVVVLLQDLADKGIITP</sequence>
<dbReference type="GO" id="GO:0048038">
    <property type="term" value="F:quinone binding"/>
    <property type="evidence" value="ECO:0007669"/>
    <property type="project" value="InterPro"/>
</dbReference>
<comment type="caution">
    <text evidence="4">The sequence shown here is derived from an EMBL/GenBank/DDBJ whole genome shotgun (WGS) entry which is preliminary data.</text>
</comment>
<organism evidence="4 5">
    <name type="scientific">Skermanella aerolata</name>
    <dbReference type="NCBI Taxonomy" id="393310"/>
    <lineage>
        <taxon>Bacteria</taxon>
        <taxon>Pseudomonadati</taxon>
        <taxon>Pseudomonadota</taxon>
        <taxon>Alphaproteobacteria</taxon>
        <taxon>Rhodospirillales</taxon>
        <taxon>Azospirillaceae</taxon>
        <taxon>Skermanella</taxon>
    </lineage>
</organism>
<protein>
    <submittedName>
        <fullName evidence="4">Coenzyme PQQ synthesis protein D</fullName>
    </submittedName>
</protein>
<dbReference type="AlphaFoldDB" id="A0A512DLQ2"/>
<name>A0A512DLQ2_9PROT</name>
<dbReference type="InterPro" id="IPR008792">
    <property type="entry name" value="PQQD"/>
</dbReference>
<proteinExistence type="predicted"/>
<dbReference type="Gene3D" id="1.10.10.1150">
    <property type="entry name" value="Coenzyme PQQ synthesis protein D (PqqD)"/>
    <property type="match status" value="1"/>
</dbReference>
<keyword evidence="3" id="KW-0884">PQQ biosynthesis</keyword>
<dbReference type="EMBL" id="BJYZ01000006">
    <property type="protein sequence ID" value="GEO37412.1"/>
    <property type="molecule type" value="Genomic_DNA"/>
</dbReference>
<accession>A0A512DLQ2</accession>
<reference evidence="4 5" key="1">
    <citation type="submission" date="2019-07" db="EMBL/GenBank/DDBJ databases">
        <title>Whole genome shotgun sequence of Skermanella aerolata NBRC 106429.</title>
        <authorList>
            <person name="Hosoyama A."/>
            <person name="Uohara A."/>
            <person name="Ohji S."/>
            <person name="Ichikawa N."/>
        </authorList>
    </citation>
    <scope>NUCLEOTIDE SEQUENCE [LARGE SCALE GENOMIC DNA]</scope>
    <source>
        <strain evidence="4 5">NBRC 106429</strain>
    </source>
</reference>
<keyword evidence="5" id="KW-1185">Reference proteome</keyword>
<evidence type="ECO:0000256" key="2">
    <source>
        <dbReference type="ARBA" id="ARBA00011741"/>
    </source>
</evidence>
<dbReference type="NCBIfam" id="TIGR03859">
    <property type="entry name" value="PQQ_PqqD"/>
    <property type="match status" value="1"/>
</dbReference>
<dbReference type="InterPro" id="IPR022479">
    <property type="entry name" value="PqqD_bac"/>
</dbReference>
<evidence type="ECO:0000313" key="4">
    <source>
        <dbReference type="EMBL" id="GEO37412.1"/>
    </source>
</evidence>
<dbReference type="GO" id="GO:0018189">
    <property type="term" value="P:pyrroloquinoline quinone biosynthetic process"/>
    <property type="evidence" value="ECO:0007669"/>
    <property type="project" value="UniProtKB-UniPathway"/>
</dbReference>
<gene>
    <name evidence="4" type="primary">pqqD</name>
    <name evidence="4" type="ORF">SAE02_15600</name>
</gene>
<dbReference type="OrthoDB" id="7995890at2"/>
<dbReference type="UniPathway" id="UPA00539"/>
<dbReference type="Pfam" id="PF05402">
    <property type="entry name" value="PqqD"/>
    <property type="match status" value="1"/>
</dbReference>